<feature type="region of interest" description="Disordered" evidence="1">
    <location>
        <begin position="1"/>
        <end position="66"/>
    </location>
</feature>
<sequence length="111" mass="11456">MSAPFSSSRGRSSSPFGYRKPPSASSFSSTSSSANGRLIPRSSPSSVSSHFYGSSNGGHTRSGTAILGGAEYSRGRVAPVGFAAEELVVEPADAGRSGDNISVTVRFRPLR</sequence>
<evidence type="ECO:0000313" key="3">
    <source>
        <dbReference type="Proteomes" id="UP000287651"/>
    </source>
</evidence>
<feature type="compositionally biased region" description="Low complexity" evidence="1">
    <location>
        <begin position="42"/>
        <end position="54"/>
    </location>
</feature>
<comment type="caution">
    <text evidence="2">The sequence shown here is derived from an EMBL/GenBank/DDBJ whole genome shotgun (WGS) entry which is preliminary data.</text>
</comment>
<dbReference type="EMBL" id="AMZH03013998">
    <property type="protein sequence ID" value="RRT48375.1"/>
    <property type="molecule type" value="Genomic_DNA"/>
</dbReference>
<name>A0A426Y9H4_ENSVE</name>
<dbReference type="AlphaFoldDB" id="A0A426Y9H4"/>
<reference evidence="2 3" key="1">
    <citation type="journal article" date="2014" name="Agronomy (Basel)">
        <title>A Draft Genome Sequence for Ensete ventricosum, the Drought-Tolerant Tree Against Hunger.</title>
        <authorList>
            <person name="Harrison J."/>
            <person name="Moore K.A."/>
            <person name="Paszkiewicz K."/>
            <person name="Jones T."/>
            <person name="Grant M."/>
            <person name="Ambacheew D."/>
            <person name="Muzemil S."/>
            <person name="Studholme D.J."/>
        </authorList>
    </citation>
    <scope>NUCLEOTIDE SEQUENCE [LARGE SCALE GENOMIC DNA]</scope>
</reference>
<feature type="compositionally biased region" description="Low complexity" evidence="1">
    <location>
        <begin position="1"/>
        <end position="34"/>
    </location>
</feature>
<evidence type="ECO:0000313" key="2">
    <source>
        <dbReference type="EMBL" id="RRT48375.1"/>
    </source>
</evidence>
<dbReference type="Proteomes" id="UP000287651">
    <property type="component" value="Unassembled WGS sequence"/>
</dbReference>
<organism evidence="2 3">
    <name type="scientific">Ensete ventricosum</name>
    <name type="common">Abyssinian banana</name>
    <name type="synonym">Musa ensete</name>
    <dbReference type="NCBI Taxonomy" id="4639"/>
    <lineage>
        <taxon>Eukaryota</taxon>
        <taxon>Viridiplantae</taxon>
        <taxon>Streptophyta</taxon>
        <taxon>Embryophyta</taxon>
        <taxon>Tracheophyta</taxon>
        <taxon>Spermatophyta</taxon>
        <taxon>Magnoliopsida</taxon>
        <taxon>Liliopsida</taxon>
        <taxon>Zingiberales</taxon>
        <taxon>Musaceae</taxon>
        <taxon>Ensete</taxon>
    </lineage>
</organism>
<evidence type="ECO:0000256" key="1">
    <source>
        <dbReference type="SAM" id="MobiDB-lite"/>
    </source>
</evidence>
<accession>A0A426Y9H4</accession>
<protein>
    <submittedName>
        <fullName evidence="2">Uncharacterized protein</fullName>
    </submittedName>
</protein>
<proteinExistence type="predicted"/>
<gene>
    <name evidence="2" type="ORF">B296_00040803</name>
</gene>